<gene>
    <name evidence="1" type="ORF">NLJ89_g2071</name>
</gene>
<protein>
    <submittedName>
        <fullName evidence="1">Uncharacterized protein</fullName>
    </submittedName>
</protein>
<dbReference type="PANTHER" id="PTHR28207:SF1">
    <property type="entry name" value="ATP SYNTHASE SUBUNIT H, MITOCHONDRIAL"/>
    <property type="match status" value="1"/>
</dbReference>
<dbReference type="Pfam" id="PF10775">
    <property type="entry name" value="ATP_sub_h"/>
    <property type="match status" value="1"/>
</dbReference>
<organism evidence="1 2">
    <name type="scientific">Agrocybe chaxingu</name>
    <dbReference type="NCBI Taxonomy" id="84603"/>
    <lineage>
        <taxon>Eukaryota</taxon>
        <taxon>Fungi</taxon>
        <taxon>Dikarya</taxon>
        <taxon>Basidiomycota</taxon>
        <taxon>Agaricomycotina</taxon>
        <taxon>Agaricomycetes</taxon>
        <taxon>Agaricomycetidae</taxon>
        <taxon>Agaricales</taxon>
        <taxon>Agaricineae</taxon>
        <taxon>Strophariaceae</taxon>
        <taxon>Agrocybe</taxon>
    </lineage>
</organism>
<dbReference type="OrthoDB" id="274752at2759"/>
<comment type="caution">
    <text evidence="1">The sequence shown here is derived from an EMBL/GenBank/DDBJ whole genome shotgun (WGS) entry which is preliminary data.</text>
</comment>
<dbReference type="AlphaFoldDB" id="A0A9W8K824"/>
<keyword evidence="2" id="KW-1185">Reference proteome</keyword>
<reference evidence="1" key="1">
    <citation type="submission" date="2022-07" db="EMBL/GenBank/DDBJ databases">
        <title>Genome Sequence of Agrocybe chaxingu.</title>
        <authorList>
            <person name="Buettner E."/>
        </authorList>
    </citation>
    <scope>NUCLEOTIDE SEQUENCE</scope>
    <source>
        <strain evidence="1">MP-N11</strain>
    </source>
</reference>
<sequence length="104" mass="11252">MSSILRQAANVARMRTFTSSAVTRKDLVQDLYLQHIKGYKPATIAKDHHVGSVKQFSLPPTPKAPALPTDLAGELATYDAAEPTLAEAPCIDGSGDSGRRDWRC</sequence>
<dbReference type="EMBL" id="JANKHO010000120">
    <property type="protein sequence ID" value="KAJ3514951.1"/>
    <property type="molecule type" value="Genomic_DNA"/>
</dbReference>
<dbReference type="Proteomes" id="UP001148786">
    <property type="component" value="Unassembled WGS sequence"/>
</dbReference>
<dbReference type="PANTHER" id="PTHR28207">
    <property type="entry name" value="ATP SYNTHASE SUBUNIT H, MITOCHONDRIAL"/>
    <property type="match status" value="1"/>
</dbReference>
<name>A0A9W8K824_9AGAR</name>
<evidence type="ECO:0000313" key="2">
    <source>
        <dbReference type="Proteomes" id="UP001148786"/>
    </source>
</evidence>
<dbReference type="InterPro" id="IPR019711">
    <property type="entry name" value="ATP_synth_F0_suH"/>
</dbReference>
<accession>A0A9W8K824</accession>
<proteinExistence type="predicted"/>
<evidence type="ECO:0000313" key="1">
    <source>
        <dbReference type="EMBL" id="KAJ3514951.1"/>
    </source>
</evidence>
<dbReference type="GO" id="GO:0046933">
    <property type="term" value="F:proton-transporting ATP synthase activity, rotational mechanism"/>
    <property type="evidence" value="ECO:0007669"/>
    <property type="project" value="TreeGrafter"/>
</dbReference>